<dbReference type="AlphaFoldDB" id="A0A8D2DFY4"/>
<evidence type="ECO:0000313" key="2">
    <source>
        <dbReference type="Proteomes" id="UP000694564"/>
    </source>
</evidence>
<proteinExistence type="predicted"/>
<sequence length="54" mass="6255">MTLEEFSGREQKTKRMDKVGLALEEVLSKALGHPWTCTACWLRIHIHHNGRILL</sequence>
<accession>A0A8D2DFY4</accession>
<dbReference type="OrthoDB" id="5976967at2759"/>
<keyword evidence="2" id="KW-1185">Reference proteome</keyword>
<reference evidence="1" key="2">
    <citation type="submission" date="2025-09" db="UniProtKB">
        <authorList>
            <consortium name="Ensembl"/>
        </authorList>
    </citation>
    <scope>IDENTIFICATION</scope>
</reference>
<evidence type="ECO:0000313" key="1">
    <source>
        <dbReference type="Ensembl" id="ENSSVLP00005025210.1"/>
    </source>
</evidence>
<dbReference type="Ensembl" id="ENSSVLT00005028020.1">
    <property type="protein sequence ID" value="ENSSVLP00005025210.1"/>
    <property type="gene ID" value="ENSSVLG00005019961.1"/>
</dbReference>
<dbReference type="Proteomes" id="UP000694564">
    <property type="component" value="Chromosome 19"/>
</dbReference>
<organism evidence="1 2">
    <name type="scientific">Sciurus vulgaris</name>
    <name type="common">Eurasian red squirrel</name>
    <dbReference type="NCBI Taxonomy" id="55149"/>
    <lineage>
        <taxon>Eukaryota</taxon>
        <taxon>Metazoa</taxon>
        <taxon>Chordata</taxon>
        <taxon>Craniata</taxon>
        <taxon>Vertebrata</taxon>
        <taxon>Euteleostomi</taxon>
        <taxon>Mammalia</taxon>
        <taxon>Eutheria</taxon>
        <taxon>Euarchontoglires</taxon>
        <taxon>Glires</taxon>
        <taxon>Rodentia</taxon>
        <taxon>Sciuromorpha</taxon>
        <taxon>Sciuridae</taxon>
        <taxon>Sciurinae</taxon>
        <taxon>Sciurini</taxon>
        <taxon>Sciurus</taxon>
    </lineage>
</organism>
<protein>
    <submittedName>
        <fullName evidence="1">Uncharacterized protein</fullName>
    </submittedName>
</protein>
<reference evidence="1" key="1">
    <citation type="submission" date="2025-08" db="UniProtKB">
        <authorList>
            <consortium name="Ensembl"/>
        </authorList>
    </citation>
    <scope>IDENTIFICATION</scope>
</reference>
<name>A0A8D2DFY4_SCIVU</name>